<dbReference type="OMA" id="WRRTDQT"/>
<proteinExistence type="predicted"/>
<dbReference type="EMBL" id="DS995704">
    <property type="protein sequence ID" value="EEQ31417.1"/>
    <property type="molecule type" value="Genomic_DNA"/>
</dbReference>
<dbReference type="VEuPathDB" id="FungiDB:MCYG_04236"/>
<dbReference type="SUPFAM" id="SSF53448">
    <property type="entry name" value="Nucleotide-diphospho-sugar transferases"/>
    <property type="match status" value="1"/>
</dbReference>
<dbReference type="InterPro" id="IPR002495">
    <property type="entry name" value="Glyco_trans_8"/>
</dbReference>
<reference evidence="2" key="1">
    <citation type="journal article" date="2012" name="MBio">
        <title>Comparative genome analysis of Trichophyton rubrum and related dermatophytes reveals candidate genes involved in infection.</title>
        <authorList>
            <person name="Martinez D.A."/>
            <person name="Oliver B.G."/>
            <person name="Graeser Y."/>
            <person name="Goldberg J.M."/>
            <person name="Li W."/>
            <person name="Martinez-Rossi N.M."/>
            <person name="Monod M."/>
            <person name="Shelest E."/>
            <person name="Barton R.C."/>
            <person name="Birch E."/>
            <person name="Brakhage A.A."/>
            <person name="Chen Z."/>
            <person name="Gurr S.J."/>
            <person name="Heiman D."/>
            <person name="Heitman J."/>
            <person name="Kosti I."/>
            <person name="Rossi A."/>
            <person name="Saif S."/>
            <person name="Samalova M."/>
            <person name="Saunders C.W."/>
            <person name="Shea T."/>
            <person name="Summerbell R.C."/>
            <person name="Xu J."/>
            <person name="Young S."/>
            <person name="Zeng Q."/>
            <person name="Birren B.W."/>
            <person name="Cuomo C.A."/>
            <person name="White T.C."/>
        </authorList>
    </citation>
    <scope>NUCLEOTIDE SEQUENCE [LARGE SCALE GENOMIC DNA]</scope>
    <source>
        <strain evidence="2">ATCC MYA-4605 / CBS 113480</strain>
    </source>
</reference>
<dbReference type="GO" id="GO:0016757">
    <property type="term" value="F:glycosyltransferase activity"/>
    <property type="evidence" value="ECO:0007669"/>
    <property type="project" value="InterPro"/>
</dbReference>
<keyword evidence="1" id="KW-0808">Transferase</keyword>
<accession>C5FPA1</accession>
<dbReference type="eggNOG" id="KOG1950">
    <property type="taxonomic scope" value="Eukaryota"/>
</dbReference>
<dbReference type="Proteomes" id="UP000002035">
    <property type="component" value="Unassembled WGS sequence"/>
</dbReference>
<protein>
    <submittedName>
        <fullName evidence="1">Glycosyl transferase family protein</fullName>
    </submittedName>
</protein>
<dbReference type="HOGENOM" id="CLU_049943_0_0_1"/>
<dbReference type="STRING" id="554155.C5FPA1"/>
<dbReference type="CDD" id="cd02537">
    <property type="entry name" value="GT8_Glycogenin"/>
    <property type="match status" value="1"/>
</dbReference>
<dbReference type="RefSeq" id="XP_002846499.1">
    <property type="nucleotide sequence ID" value="XM_002846453.1"/>
</dbReference>
<dbReference type="OrthoDB" id="4169763at2759"/>
<dbReference type="Pfam" id="PF01501">
    <property type="entry name" value="Glyco_transf_8"/>
    <property type="match status" value="1"/>
</dbReference>
<evidence type="ECO:0000313" key="1">
    <source>
        <dbReference type="EMBL" id="EEQ31417.1"/>
    </source>
</evidence>
<gene>
    <name evidence="1" type="ORF">MCYG_04236</name>
</gene>
<dbReference type="AlphaFoldDB" id="C5FPA1"/>
<evidence type="ECO:0000313" key="2">
    <source>
        <dbReference type="Proteomes" id="UP000002035"/>
    </source>
</evidence>
<sequence>MSSNGEIRSGATKVWSVLVTNLSYLTGLLTLDYSLKRAGSKYPLVALYTDALPSEALAALEARGIPTRHIPFLLPSDNKDYSNDARFYDCWSKLASFSLVEYDRVVQLDSDMLVLQNMDELMDLELDDARLGGRGQKVFAACHACACNPLNKSHYPRDCSQHDTPDQAQIQGPPPTIGASMLNGGLLVLNPSEEIYNPIICQLQDPTATRRYAFADQSLLSDLYQGRWVPLPYIYNALKTMRWPGIHSQIWRDNKVKNIHYILSPKPWEEEGLVIWEEKHNNKDPVLHGTHDWWYKFNNERLDMEKANVIITDGF</sequence>
<keyword evidence="2" id="KW-1185">Reference proteome</keyword>
<name>C5FPA1_ARTOC</name>
<dbReference type="PANTHER" id="PTHR11183">
    <property type="entry name" value="GLYCOGENIN SUBFAMILY MEMBER"/>
    <property type="match status" value="1"/>
</dbReference>
<organism evidence="1 2">
    <name type="scientific">Arthroderma otae (strain ATCC MYA-4605 / CBS 113480)</name>
    <name type="common">Microsporum canis</name>
    <dbReference type="NCBI Taxonomy" id="554155"/>
    <lineage>
        <taxon>Eukaryota</taxon>
        <taxon>Fungi</taxon>
        <taxon>Dikarya</taxon>
        <taxon>Ascomycota</taxon>
        <taxon>Pezizomycotina</taxon>
        <taxon>Eurotiomycetes</taxon>
        <taxon>Eurotiomycetidae</taxon>
        <taxon>Onygenales</taxon>
        <taxon>Arthrodermataceae</taxon>
        <taxon>Microsporum</taxon>
    </lineage>
</organism>
<dbReference type="Gene3D" id="3.90.550.10">
    <property type="entry name" value="Spore Coat Polysaccharide Biosynthesis Protein SpsA, Chain A"/>
    <property type="match status" value="1"/>
</dbReference>
<dbReference type="InterPro" id="IPR050587">
    <property type="entry name" value="GNT1/Glycosyltrans_8"/>
</dbReference>
<dbReference type="InterPro" id="IPR029044">
    <property type="entry name" value="Nucleotide-diphossugar_trans"/>
</dbReference>
<dbReference type="GeneID" id="9224569"/>